<accession>A0A061DLR5</accession>
<keyword evidence="2" id="KW-1185">Reference proteome</keyword>
<organism evidence="1 2">
    <name type="scientific">Theobroma cacao</name>
    <name type="common">Cacao</name>
    <name type="synonym">Cocoa</name>
    <dbReference type="NCBI Taxonomy" id="3641"/>
    <lineage>
        <taxon>Eukaryota</taxon>
        <taxon>Viridiplantae</taxon>
        <taxon>Streptophyta</taxon>
        <taxon>Embryophyta</taxon>
        <taxon>Tracheophyta</taxon>
        <taxon>Spermatophyta</taxon>
        <taxon>Magnoliopsida</taxon>
        <taxon>eudicotyledons</taxon>
        <taxon>Gunneridae</taxon>
        <taxon>Pentapetalae</taxon>
        <taxon>rosids</taxon>
        <taxon>malvids</taxon>
        <taxon>Malvales</taxon>
        <taxon>Malvaceae</taxon>
        <taxon>Byttnerioideae</taxon>
        <taxon>Theobroma</taxon>
    </lineage>
</organism>
<dbReference type="InParanoid" id="A0A061DLR5"/>
<dbReference type="Proteomes" id="UP000026915">
    <property type="component" value="Chromosome 1"/>
</dbReference>
<evidence type="ECO:0000313" key="1">
    <source>
        <dbReference type="EMBL" id="EOX90923.1"/>
    </source>
</evidence>
<proteinExistence type="predicted"/>
<dbReference type="Gramene" id="EOX90923">
    <property type="protein sequence ID" value="EOX90923"/>
    <property type="gene ID" value="TCM_000261"/>
</dbReference>
<sequence>MRGNLLPGDQGKLIAFKIDWGGAAMPTVSVDSWCGKSQHEVATNAKAKSHQEISQNKERGFVVGLDWAREVCCCRARRPTTSWT</sequence>
<reference evidence="1 2" key="1">
    <citation type="journal article" date="2013" name="Genome Biol.">
        <title>The genome sequence of the most widely cultivated cacao type and its use to identify candidate genes regulating pod color.</title>
        <authorList>
            <person name="Motamayor J.C."/>
            <person name="Mockaitis K."/>
            <person name="Schmutz J."/>
            <person name="Haiminen N."/>
            <person name="Iii D.L."/>
            <person name="Cornejo O."/>
            <person name="Findley S.D."/>
            <person name="Zheng P."/>
            <person name="Utro F."/>
            <person name="Royaert S."/>
            <person name="Saski C."/>
            <person name="Jenkins J."/>
            <person name="Podicheti R."/>
            <person name="Zhao M."/>
            <person name="Scheffler B.E."/>
            <person name="Stack J.C."/>
            <person name="Feltus F.A."/>
            <person name="Mustiga G.M."/>
            <person name="Amores F."/>
            <person name="Phillips W."/>
            <person name="Marelli J.P."/>
            <person name="May G.D."/>
            <person name="Shapiro H."/>
            <person name="Ma J."/>
            <person name="Bustamante C.D."/>
            <person name="Schnell R.J."/>
            <person name="Main D."/>
            <person name="Gilbert D."/>
            <person name="Parida L."/>
            <person name="Kuhn D.N."/>
        </authorList>
    </citation>
    <scope>NUCLEOTIDE SEQUENCE [LARGE SCALE GENOMIC DNA]</scope>
    <source>
        <strain evidence="2">cv. Matina 1-6</strain>
    </source>
</reference>
<dbReference type="HOGENOM" id="CLU_2531970_0_0_1"/>
<evidence type="ECO:0000313" key="2">
    <source>
        <dbReference type="Proteomes" id="UP000026915"/>
    </source>
</evidence>
<dbReference type="EMBL" id="CM001879">
    <property type="protein sequence ID" value="EOX90923.1"/>
    <property type="molecule type" value="Genomic_DNA"/>
</dbReference>
<dbReference type="AlphaFoldDB" id="A0A061DLR5"/>
<gene>
    <name evidence="1" type="ORF">TCM_000261</name>
</gene>
<protein>
    <submittedName>
        <fullName evidence="1">Uncharacterized protein</fullName>
    </submittedName>
</protein>
<name>A0A061DLR5_THECC</name>